<proteinExistence type="predicted"/>
<accession>U6R9H0</accession>
<evidence type="ECO:0000313" key="3">
    <source>
        <dbReference type="EMBL" id="EOA52692.1"/>
    </source>
</evidence>
<dbReference type="OrthoDB" id="1095847at2"/>
<dbReference type="GeneID" id="60060807"/>
<keyword evidence="4" id="KW-1185">Reference proteome</keyword>
<dbReference type="AlphaFoldDB" id="U6R9H0"/>
<feature type="domain" description="Minor fimbrium subunit Mfa1 C-terminal" evidence="2">
    <location>
        <begin position="489"/>
        <end position="568"/>
    </location>
</feature>
<gene>
    <name evidence="3" type="ORF">HMPREF1534_03343</name>
</gene>
<evidence type="ECO:0000256" key="1">
    <source>
        <dbReference type="SAM" id="SignalP"/>
    </source>
</evidence>
<comment type="caution">
    <text evidence="3">The sequence shown here is derived from an EMBL/GenBank/DDBJ whole genome shotgun (WGS) entry which is preliminary data.</text>
</comment>
<reference evidence="3 4" key="1">
    <citation type="submission" date="2013-04" db="EMBL/GenBank/DDBJ databases">
        <title>The Genome Sequence of Bacteroides massiliensis DSM 17679.</title>
        <authorList>
            <consortium name="The Broad Institute Genomics Platform"/>
            <person name="Earl A."/>
            <person name="Ward D."/>
            <person name="Feldgarden M."/>
            <person name="Gevers D."/>
            <person name="Martens E."/>
            <person name="Fenner L."/>
            <person name="Roux V."/>
            <person name="Mallet M.N."/>
            <person name="Raoult D."/>
            <person name="Walker B."/>
            <person name="Young S."/>
            <person name="Zeng Q."/>
            <person name="Gargeya S."/>
            <person name="Fitzgerald M."/>
            <person name="Haas B."/>
            <person name="Abouelleil A."/>
            <person name="Allen A.W."/>
            <person name="Alvarado L."/>
            <person name="Arachchi H.M."/>
            <person name="Berlin A.M."/>
            <person name="Chapman S.B."/>
            <person name="Gainer-Dewar J."/>
            <person name="Goldberg J."/>
            <person name="Griggs A."/>
            <person name="Gujja S."/>
            <person name="Hansen M."/>
            <person name="Howarth C."/>
            <person name="Imamovic A."/>
            <person name="Ireland A."/>
            <person name="Larimer J."/>
            <person name="McCowan C."/>
            <person name="Murphy C."/>
            <person name="Pearson M."/>
            <person name="Poon T.W."/>
            <person name="Priest M."/>
            <person name="Roberts A."/>
            <person name="Saif S."/>
            <person name="Shea T."/>
            <person name="Sisk P."/>
            <person name="Sykes S."/>
            <person name="Wortman J."/>
            <person name="Nusbaum C."/>
            <person name="Birren B."/>
        </authorList>
    </citation>
    <scope>NUCLEOTIDE SEQUENCE [LARGE SCALE GENOMIC DNA]</scope>
    <source>
        <strain evidence="4">B84634 / Timone 84634 / DSM 17679 / JCM 13223</strain>
    </source>
</reference>
<evidence type="ECO:0000259" key="2">
    <source>
        <dbReference type="Pfam" id="PF15495"/>
    </source>
</evidence>
<protein>
    <recommendedName>
        <fullName evidence="2">Minor fimbrium subunit Mfa1 C-terminal domain-containing protein</fullName>
    </recommendedName>
</protein>
<dbReference type="PATRIC" id="fig|1121098.3.peg.3390"/>
<name>U6R9H0_9BACT</name>
<dbReference type="HOGENOM" id="CLU_482062_0_0_10"/>
<sequence length="572" mass="62663">MKIKGLLFGLFACAALAACTNDDIVENNGKGEQEKVKANLTLVIGAATNSSRAADNEAGDAIDPGTGGESGVTDAVVLLHKEDKEFAFFLTSEQLNQQGSGSSITYEPQLTVAESGNYGVIVILNPCQEIKTAINSFIGNGTLPSGKESMYDYITSYEVKATTGDNPTSVIATDNKFMMVNKVAVAANVVSNQAGTPSTTSVDVERVVSKITYMPTQDNNLYKVEDVTAKYTVTTASGWRVEDNIATYMTGMACGTLNGKNIYEHKGVYYEENGTYSGSAEHKGETLYKKMTGVDQEQIKWETTQTTGSRNWYVKLDKVALVNLSNSVYAVRHLATESNWDPSFFGTLSSSNYLMDPNTVAKNNGGTEYADYFYNVANAVKQVQVTNISDEETDAFKSYFKGLPTVADEDKVGTTLAYCFENIVKKANQNGNYVTGVIFRGQICNEDGTSYNNNVYKYKGKYYLSLAEAAANNGKSVTEVEADTDNLITYESGHCYYCSKDIFHHEGSGTMERAIMRNNAYVLKVTGFKTIGSAEIVFPTDDEQGEDTDKNFYLKLTSTILPWQVRFNNIEF</sequence>
<keyword evidence="1" id="KW-0732">Signal</keyword>
<dbReference type="PROSITE" id="PS51257">
    <property type="entry name" value="PROKAR_LIPOPROTEIN"/>
    <property type="match status" value="1"/>
</dbReference>
<evidence type="ECO:0000313" key="4">
    <source>
        <dbReference type="Proteomes" id="UP000017831"/>
    </source>
</evidence>
<organism evidence="3 4">
    <name type="scientific">Phocaeicola massiliensis B84634 = Timone 84634 = DSM 17679 = JCM 13223</name>
    <dbReference type="NCBI Taxonomy" id="1121098"/>
    <lineage>
        <taxon>Bacteria</taxon>
        <taxon>Pseudomonadati</taxon>
        <taxon>Bacteroidota</taxon>
        <taxon>Bacteroidia</taxon>
        <taxon>Bacteroidales</taxon>
        <taxon>Bacteroidaceae</taxon>
        <taxon>Phocaeicola</taxon>
    </lineage>
</organism>
<dbReference type="STRING" id="1121098.HMPREF1534_03343"/>
<dbReference type="eggNOG" id="ENOG5033PVB">
    <property type="taxonomic scope" value="Bacteria"/>
</dbReference>
<dbReference type="Pfam" id="PF15495">
    <property type="entry name" value="Fimbrillin_C"/>
    <property type="match status" value="1"/>
</dbReference>
<dbReference type="Proteomes" id="UP000017831">
    <property type="component" value="Unassembled WGS sequence"/>
</dbReference>
<dbReference type="InterPro" id="IPR029140">
    <property type="entry name" value="Mfa1_C"/>
</dbReference>
<feature type="signal peptide" evidence="1">
    <location>
        <begin position="1"/>
        <end position="17"/>
    </location>
</feature>
<dbReference type="RefSeq" id="WP_005943887.1">
    <property type="nucleotide sequence ID" value="NZ_KB890331.1"/>
</dbReference>
<feature type="chain" id="PRO_5004676356" description="Minor fimbrium subunit Mfa1 C-terminal domain-containing protein" evidence="1">
    <location>
        <begin position="18"/>
        <end position="572"/>
    </location>
</feature>
<dbReference type="Gene3D" id="2.60.40.3690">
    <property type="match status" value="1"/>
</dbReference>
<dbReference type="EMBL" id="AQHY01000039">
    <property type="protein sequence ID" value="EOA52692.1"/>
    <property type="molecule type" value="Genomic_DNA"/>
</dbReference>